<dbReference type="AlphaFoldDB" id="A0A2U3JW16"/>
<evidence type="ECO:0000313" key="1">
    <source>
        <dbReference type="EMBL" id="SPF31613.1"/>
    </source>
</evidence>
<evidence type="ECO:0000313" key="2">
    <source>
        <dbReference type="Proteomes" id="UP000238701"/>
    </source>
</evidence>
<sequence>MEITEVDPKLIDESKAIKTKALENINEAFDPGWSSDQHRAKAREHDLKADKLVSGDEKDSHITASRAHNRAADAIDAATKASAKCAALD</sequence>
<dbReference type="EMBL" id="OMOD01000002">
    <property type="protein sequence ID" value="SPF31613.1"/>
    <property type="molecule type" value="Genomic_DNA"/>
</dbReference>
<gene>
    <name evidence="1" type="ORF">SBA1_100069</name>
</gene>
<organism evidence="1 2">
    <name type="scientific">Candidatus Sulfotelmatobacter kueseliae</name>
    <dbReference type="NCBI Taxonomy" id="2042962"/>
    <lineage>
        <taxon>Bacteria</taxon>
        <taxon>Pseudomonadati</taxon>
        <taxon>Acidobacteriota</taxon>
        <taxon>Terriglobia</taxon>
        <taxon>Terriglobales</taxon>
        <taxon>Candidatus Korobacteraceae</taxon>
        <taxon>Candidatus Sulfotelmatobacter</taxon>
    </lineage>
</organism>
<protein>
    <submittedName>
        <fullName evidence="1">Uncharacterized protein</fullName>
    </submittedName>
</protein>
<accession>A0A2U3JW16</accession>
<dbReference type="Proteomes" id="UP000238701">
    <property type="component" value="Unassembled WGS sequence"/>
</dbReference>
<name>A0A2U3JW16_9BACT</name>
<reference evidence="2" key="1">
    <citation type="submission" date="2018-02" db="EMBL/GenBank/DDBJ databases">
        <authorList>
            <person name="Hausmann B."/>
        </authorList>
    </citation>
    <scope>NUCLEOTIDE SEQUENCE [LARGE SCALE GENOMIC DNA]</scope>
    <source>
        <strain evidence="2">Peat soil MAG SbA1</strain>
    </source>
</reference>
<proteinExistence type="predicted"/>